<sequence length="96" mass="10550">MFLACGASFGAEPPTPVRQTELMTLLKHDCGSCHGLTMKGGLGPPLLPDTLTGKDDQELARIILDGVPGKPMPPWRFELQPEEARWLVDRLREGLK</sequence>
<evidence type="ECO:0000259" key="4">
    <source>
        <dbReference type="Pfam" id="PF13442"/>
    </source>
</evidence>
<dbReference type="GO" id="GO:0020037">
    <property type="term" value="F:heme binding"/>
    <property type="evidence" value="ECO:0007669"/>
    <property type="project" value="InterPro"/>
</dbReference>
<organism evidence="5 6">
    <name type="scientific">Skermanella aerolata</name>
    <dbReference type="NCBI Taxonomy" id="393310"/>
    <lineage>
        <taxon>Bacteria</taxon>
        <taxon>Pseudomonadati</taxon>
        <taxon>Pseudomonadota</taxon>
        <taxon>Alphaproteobacteria</taxon>
        <taxon>Rhodospirillales</taxon>
        <taxon>Azospirillaceae</taxon>
        <taxon>Skermanella</taxon>
    </lineage>
</organism>
<name>A0A512DZ49_9PROT</name>
<dbReference type="EMBL" id="BJYZ01000031">
    <property type="protein sequence ID" value="GEO41756.1"/>
    <property type="molecule type" value="Genomic_DNA"/>
</dbReference>
<reference evidence="5 6" key="1">
    <citation type="submission" date="2019-07" db="EMBL/GenBank/DDBJ databases">
        <title>Whole genome shotgun sequence of Skermanella aerolata NBRC 106429.</title>
        <authorList>
            <person name="Hosoyama A."/>
            <person name="Uohara A."/>
            <person name="Ohji S."/>
            <person name="Ichikawa N."/>
        </authorList>
    </citation>
    <scope>NUCLEOTIDE SEQUENCE [LARGE SCALE GENOMIC DNA]</scope>
    <source>
        <strain evidence="5 6">NBRC 106429</strain>
    </source>
</reference>
<gene>
    <name evidence="5" type="ORF">SAE02_59040</name>
</gene>
<dbReference type="GO" id="GO:0046872">
    <property type="term" value="F:metal ion binding"/>
    <property type="evidence" value="ECO:0007669"/>
    <property type="project" value="UniProtKB-KW"/>
</dbReference>
<evidence type="ECO:0000256" key="1">
    <source>
        <dbReference type="ARBA" id="ARBA00022617"/>
    </source>
</evidence>
<accession>A0A512DZ49</accession>
<dbReference type="Pfam" id="PF13442">
    <property type="entry name" value="Cytochrome_CBB3"/>
    <property type="match status" value="1"/>
</dbReference>
<dbReference type="InterPro" id="IPR036909">
    <property type="entry name" value="Cyt_c-like_dom_sf"/>
</dbReference>
<dbReference type="Proteomes" id="UP000321523">
    <property type="component" value="Unassembled WGS sequence"/>
</dbReference>
<dbReference type="GO" id="GO:0009055">
    <property type="term" value="F:electron transfer activity"/>
    <property type="evidence" value="ECO:0007669"/>
    <property type="project" value="InterPro"/>
</dbReference>
<feature type="domain" description="Cytochrome c" evidence="4">
    <location>
        <begin position="24"/>
        <end position="89"/>
    </location>
</feature>
<dbReference type="SUPFAM" id="SSF46626">
    <property type="entry name" value="Cytochrome c"/>
    <property type="match status" value="1"/>
</dbReference>
<evidence type="ECO:0000256" key="3">
    <source>
        <dbReference type="ARBA" id="ARBA00023004"/>
    </source>
</evidence>
<evidence type="ECO:0000313" key="5">
    <source>
        <dbReference type="EMBL" id="GEO41756.1"/>
    </source>
</evidence>
<dbReference type="Gene3D" id="1.10.760.10">
    <property type="entry name" value="Cytochrome c-like domain"/>
    <property type="match status" value="1"/>
</dbReference>
<comment type="caution">
    <text evidence="5">The sequence shown here is derived from an EMBL/GenBank/DDBJ whole genome shotgun (WGS) entry which is preliminary data.</text>
</comment>
<keyword evidence="2" id="KW-0479">Metal-binding</keyword>
<evidence type="ECO:0000256" key="2">
    <source>
        <dbReference type="ARBA" id="ARBA00022723"/>
    </source>
</evidence>
<proteinExistence type="predicted"/>
<evidence type="ECO:0000313" key="6">
    <source>
        <dbReference type="Proteomes" id="UP000321523"/>
    </source>
</evidence>
<dbReference type="InterPro" id="IPR009056">
    <property type="entry name" value="Cyt_c-like_dom"/>
</dbReference>
<keyword evidence="3" id="KW-0408">Iron</keyword>
<protein>
    <recommendedName>
        <fullName evidence="4">Cytochrome c domain-containing protein</fullName>
    </recommendedName>
</protein>
<keyword evidence="1" id="KW-0349">Heme</keyword>
<keyword evidence="6" id="KW-1185">Reference proteome</keyword>
<dbReference type="AlphaFoldDB" id="A0A512DZ49"/>